<reference evidence="3 4" key="1">
    <citation type="submission" date="2020-08" db="EMBL/GenBank/DDBJ databases">
        <title>Genomic Encyclopedia of Type Strains, Phase IV (KMG-IV): sequencing the most valuable type-strain genomes for metagenomic binning, comparative biology and taxonomic classification.</title>
        <authorList>
            <person name="Goeker M."/>
        </authorList>
    </citation>
    <scope>NUCLEOTIDE SEQUENCE [LARGE SCALE GENOMIC DNA]</scope>
    <source>
        <strain evidence="3 4">DSM 27244</strain>
    </source>
</reference>
<sequence length="168" mass="17762">MKLRSIAAALPLLAGACAMQPGPKTGAPIAIEREAVTYSTEVCRGFCPVYSVRMTPEGEGVFTGEQHTAVTGERRFTVEPAVAARFIEHVDAVRPAGGDRRIEMGTADCGTVATDLPAINVRWDSNTGAAPQSLHLYLGCSADEARRVRAVLEAAPSLLPIAAFIGKR</sequence>
<comment type="caution">
    <text evidence="3">The sequence shown here is derived from an EMBL/GenBank/DDBJ whole genome shotgun (WGS) entry which is preliminary data.</text>
</comment>
<feature type="signal peptide" evidence="1">
    <location>
        <begin position="1"/>
        <end position="18"/>
    </location>
</feature>
<proteinExistence type="predicted"/>
<dbReference type="Proteomes" id="UP000557739">
    <property type="component" value="Unassembled WGS sequence"/>
</dbReference>
<dbReference type="PROSITE" id="PS51257">
    <property type="entry name" value="PROKAR_LIPOPROTEIN"/>
    <property type="match status" value="1"/>
</dbReference>
<keyword evidence="4" id="KW-1185">Reference proteome</keyword>
<dbReference type="InterPro" id="IPR045497">
    <property type="entry name" value="DUF6438"/>
</dbReference>
<dbReference type="Pfam" id="PF20033">
    <property type="entry name" value="DUF6438"/>
    <property type="match status" value="1"/>
</dbReference>
<protein>
    <recommendedName>
        <fullName evidence="2">DUF6438 domain-containing protein</fullName>
    </recommendedName>
</protein>
<evidence type="ECO:0000313" key="4">
    <source>
        <dbReference type="Proteomes" id="UP000557739"/>
    </source>
</evidence>
<dbReference type="AlphaFoldDB" id="A0A7W9AS15"/>
<feature type="domain" description="DUF6438" evidence="2">
    <location>
        <begin position="35"/>
        <end position="130"/>
    </location>
</feature>
<evidence type="ECO:0000256" key="1">
    <source>
        <dbReference type="SAM" id="SignalP"/>
    </source>
</evidence>
<feature type="chain" id="PRO_5030658656" description="DUF6438 domain-containing protein" evidence="1">
    <location>
        <begin position="19"/>
        <end position="168"/>
    </location>
</feature>
<dbReference type="EMBL" id="JACIJJ010000004">
    <property type="protein sequence ID" value="MBB5699513.1"/>
    <property type="molecule type" value="Genomic_DNA"/>
</dbReference>
<dbReference type="RefSeq" id="WP_184029635.1">
    <property type="nucleotide sequence ID" value="NZ_JACIJJ010000004.1"/>
</dbReference>
<name>A0A7W9AS15_9SPHN</name>
<keyword evidence="1" id="KW-0732">Signal</keyword>
<organism evidence="3 4">
    <name type="scientific">Sphingomonas yantingensis</name>
    <dbReference type="NCBI Taxonomy" id="1241761"/>
    <lineage>
        <taxon>Bacteria</taxon>
        <taxon>Pseudomonadati</taxon>
        <taxon>Pseudomonadota</taxon>
        <taxon>Alphaproteobacteria</taxon>
        <taxon>Sphingomonadales</taxon>
        <taxon>Sphingomonadaceae</taxon>
        <taxon>Sphingomonas</taxon>
    </lineage>
</organism>
<accession>A0A7W9AS15</accession>
<evidence type="ECO:0000313" key="3">
    <source>
        <dbReference type="EMBL" id="MBB5699513.1"/>
    </source>
</evidence>
<gene>
    <name evidence="3" type="ORF">FHR19_002879</name>
</gene>
<evidence type="ECO:0000259" key="2">
    <source>
        <dbReference type="Pfam" id="PF20033"/>
    </source>
</evidence>